<name>A0AAE1D316_9GAST</name>
<organism evidence="1 2">
    <name type="scientific">Elysia crispata</name>
    <name type="common">lettuce slug</name>
    <dbReference type="NCBI Taxonomy" id="231223"/>
    <lineage>
        <taxon>Eukaryota</taxon>
        <taxon>Metazoa</taxon>
        <taxon>Spiralia</taxon>
        <taxon>Lophotrochozoa</taxon>
        <taxon>Mollusca</taxon>
        <taxon>Gastropoda</taxon>
        <taxon>Heterobranchia</taxon>
        <taxon>Euthyneura</taxon>
        <taxon>Panpulmonata</taxon>
        <taxon>Sacoglossa</taxon>
        <taxon>Placobranchoidea</taxon>
        <taxon>Plakobranchidae</taxon>
        <taxon>Elysia</taxon>
    </lineage>
</organism>
<evidence type="ECO:0000313" key="2">
    <source>
        <dbReference type="Proteomes" id="UP001283361"/>
    </source>
</evidence>
<protein>
    <submittedName>
        <fullName evidence="1">Uncharacterized protein</fullName>
    </submittedName>
</protein>
<proteinExistence type="predicted"/>
<keyword evidence="2" id="KW-1185">Reference proteome</keyword>
<sequence>MLFSNRSATSVRTTVKQQRRDVRLAYRSVTEVFCFLFQFDFCNCLVKATQLATNLQLTGIKPTTPWDQTSNFLVSNLNPPGIKRPTPWDKISNSLGSNLQLPKIKSPIPWDQTSNSLGSNLQLPRIKPSTLWDQNSNFLRSNLQLLGIKSPTPWDQISDSLGSPASSILLHKRSNYYKFVLCRFSPGV</sequence>
<comment type="caution">
    <text evidence="1">The sequence shown here is derived from an EMBL/GenBank/DDBJ whole genome shotgun (WGS) entry which is preliminary data.</text>
</comment>
<gene>
    <name evidence="1" type="ORF">RRG08_027513</name>
</gene>
<reference evidence="1" key="1">
    <citation type="journal article" date="2023" name="G3 (Bethesda)">
        <title>A reference genome for the long-term kleptoplast-retaining sea slug Elysia crispata morphotype clarki.</title>
        <authorList>
            <person name="Eastman K.E."/>
            <person name="Pendleton A.L."/>
            <person name="Shaikh M.A."/>
            <person name="Suttiyut T."/>
            <person name="Ogas R."/>
            <person name="Tomko P."/>
            <person name="Gavelis G."/>
            <person name="Widhalm J.R."/>
            <person name="Wisecaver J.H."/>
        </authorList>
    </citation>
    <scope>NUCLEOTIDE SEQUENCE</scope>
    <source>
        <strain evidence="1">ECLA1</strain>
    </source>
</reference>
<evidence type="ECO:0000313" key="1">
    <source>
        <dbReference type="EMBL" id="KAK3755255.1"/>
    </source>
</evidence>
<dbReference type="Proteomes" id="UP001283361">
    <property type="component" value="Unassembled WGS sequence"/>
</dbReference>
<dbReference type="EMBL" id="JAWDGP010005603">
    <property type="protein sequence ID" value="KAK3755255.1"/>
    <property type="molecule type" value="Genomic_DNA"/>
</dbReference>
<accession>A0AAE1D316</accession>
<dbReference type="AlphaFoldDB" id="A0AAE1D316"/>